<evidence type="ECO:0000313" key="2">
    <source>
        <dbReference type="EMBL" id="RVW11746.1"/>
    </source>
</evidence>
<protein>
    <submittedName>
        <fullName evidence="2">Uncharacterized protein</fullName>
    </submittedName>
</protein>
<comment type="caution">
    <text evidence="2">The sequence shown here is derived from an EMBL/GenBank/DDBJ whole genome shotgun (WGS) entry which is preliminary data.</text>
</comment>
<feature type="region of interest" description="Disordered" evidence="1">
    <location>
        <begin position="1"/>
        <end position="54"/>
    </location>
</feature>
<evidence type="ECO:0000256" key="1">
    <source>
        <dbReference type="SAM" id="MobiDB-lite"/>
    </source>
</evidence>
<accession>A0A438BLA9</accession>
<dbReference type="Proteomes" id="UP000288805">
    <property type="component" value="Unassembled WGS sequence"/>
</dbReference>
<gene>
    <name evidence="2" type="ORF">CK203_113047</name>
</gene>
<sequence>MFTTEKQGYEEGVNWCSQEEEEARTDRLSVRLQGGRTGNDREGESGGEAGEDSQSLIDGVWKMGSSSAWSYLWKMGLSPLYWT</sequence>
<name>A0A438BLA9_VITVI</name>
<dbReference type="AlphaFoldDB" id="A0A438BLA9"/>
<evidence type="ECO:0000313" key="3">
    <source>
        <dbReference type="Proteomes" id="UP000288805"/>
    </source>
</evidence>
<organism evidence="2 3">
    <name type="scientific">Vitis vinifera</name>
    <name type="common">Grape</name>
    <dbReference type="NCBI Taxonomy" id="29760"/>
    <lineage>
        <taxon>Eukaryota</taxon>
        <taxon>Viridiplantae</taxon>
        <taxon>Streptophyta</taxon>
        <taxon>Embryophyta</taxon>
        <taxon>Tracheophyta</taxon>
        <taxon>Spermatophyta</taxon>
        <taxon>Magnoliopsida</taxon>
        <taxon>eudicotyledons</taxon>
        <taxon>Gunneridae</taxon>
        <taxon>Pentapetalae</taxon>
        <taxon>rosids</taxon>
        <taxon>Vitales</taxon>
        <taxon>Vitaceae</taxon>
        <taxon>Viteae</taxon>
        <taxon>Vitis</taxon>
    </lineage>
</organism>
<reference evidence="2 3" key="1">
    <citation type="journal article" date="2018" name="PLoS Genet.">
        <title>Population sequencing reveals clonal diversity and ancestral inbreeding in the grapevine cultivar Chardonnay.</title>
        <authorList>
            <person name="Roach M.J."/>
            <person name="Johnson D.L."/>
            <person name="Bohlmann J."/>
            <person name="van Vuuren H.J."/>
            <person name="Jones S.J."/>
            <person name="Pretorius I.S."/>
            <person name="Schmidt S.A."/>
            <person name="Borneman A.R."/>
        </authorList>
    </citation>
    <scope>NUCLEOTIDE SEQUENCE [LARGE SCALE GENOMIC DNA]</scope>
    <source>
        <strain evidence="3">cv. Chardonnay</strain>
        <tissue evidence="2">Leaf</tissue>
    </source>
</reference>
<proteinExistence type="predicted"/>
<dbReference type="EMBL" id="QGNW01002733">
    <property type="protein sequence ID" value="RVW11746.1"/>
    <property type="molecule type" value="Genomic_DNA"/>
</dbReference>